<dbReference type="GO" id="GO:0004165">
    <property type="term" value="F:delta(3)-delta(2)-enoyl-CoA isomerase activity"/>
    <property type="evidence" value="ECO:0007669"/>
    <property type="project" value="UniProtKB-ARBA"/>
</dbReference>
<dbReference type="GO" id="GO:0005777">
    <property type="term" value="C:peroxisome"/>
    <property type="evidence" value="ECO:0007669"/>
    <property type="project" value="UniProtKB-SubCell"/>
</dbReference>
<organism evidence="4">
    <name type="scientific">Strongyloides ratti</name>
    <name type="common">Parasitic roundworm</name>
    <dbReference type="NCBI Taxonomy" id="34506"/>
    <lineage>
        <taxon>Eukaryota</taxon>
        <taxon>Metazoa</taxon>
        <taxon>Ecdysozoa</taxon>
        <taxon>Nematoda</taxon>
        <taxon>Chromadorea</taxon>
        <taxon>Rhabditida</taxon>
        <taxon>Tylenchina</taxon>
        <taxon>Panagrolaimomorpha</taxon>
        <taxon>Strongyloidoidea</taxon>
        <taxon>Strongyloididae</taxon>
        <taxon>Strongyloides</taxon>
    </lineage>
</organism>
<evidence type="ECO:0000313" key="5">
    <source>
        <dbReference type="Proteomes" id="UP000035682"/>
    </source>
</evidence>
<dbReference type="InterPro" id="IPR014748">
    <property type="entry name" value="Enoyl-CoA_hydra_C"/>
</dbReference>
<evidence type="ECO:0000256" key="2">
    <source>
        <dbReference type="ARBA" id="ARBA00023140"/>
    </source>
</evidence>
<proteinExistence type="predicted"/>
<dbReference type="EMBL" id="LN609529">
    <property type="protein sequence ID" value="CEF67998.1"/>
    <property type="molecule type" value="Genomic_DNA"/>
</dbReference>
<protein>
    <submittedName>
        <fullName evidence="4 6">Enoyl-CoA delta isomerase 2, mitochondrial</fullName>
    </submittedName>
</protein>
<dbReference type="InterPro" id="IPR001753">
    <property type="entry name" value="Enoyl-CoA_hydra/iso"/>
</dbReference>
<dbReference type="CTD" id="36380363"/>
<dbReference type="RefSeq" id="XP_024507198.1">
    <property type="nucleotide sequence ID" value="XM_024653753.1"/>
</dbReference>
<sequence length="258" mass="29505">MNEGLNNIIMKKDGKCFWIIFNRPSKKNAINFQMYDLILEALDNAENDPEIMMTIFTGKGEYYSSGNDFSMNSFSMLVDNPKLKNVYAKLVDKLINHSKILIALVNGPAIGIACTTLTIFDLVLSSDKAYFYTPFTSLGLSPEGCSSFLMPQILGYPKAAQLIIFSHKMSAEEAYIGGLVSSIYKDNEFMKKCTERIKRYEKTLCMDSMITSKNMMRGKTIRDKLMAINKYEKEILNKQMEKEECQVFLMEKFMKSKL</sequence>
<dbReference type="GeneID" id="36380363"/>
<dbReference type="Pfam" id="PF00378">
    <property type="entry name" value="ECH_1"/>
    <property type="match status" value="1"/>
</dbReference>
<reference evidence="4 5" key="1">
    <citation type="submission" date="2014-09" db="EMBL/GenBank/DDBJ databases">
        <authorList>
            <person name="Martin A.A."/>
        </authorList>
    </citation>
    <scope>NUCLEOTIDE SEQUENCE</scope>
    <source>
        <strain evidence="5">ED321</strain>
        <strain evidence="4">ED321 Heterogonic</strain>
    </source>
</reference>
<dbReference type="PANTHER" id="PTHR43684">
    <property type="match status" value="1"/>
</dbReference>
<evidence type="ECO:0000313" key="4">
    <source>
        <dbReference type="EMBL" id="CEF67998.1"/>
    </source>
</evidence>
<dbReference type="WormBase" id="SRAE_2000265900">
    <property type="protein sequence ID" value="SRP04582"/>
    <property type="gene ID" value="WBGene00262870"/>
</dbReference>
<reference evidence="6" key="2">
    <citation type="submission" date="2020-12" db="UniProtKB">
        <authorList>
            <consortium name="WormBaseParasite"/>
        </authorList>
    </citation>
    <scope>IDENTIFICATION</scope>
</reference>
<dbReference type="Gene3D" id="1.10.12.10">
    <property type="entry name" value="Lyase 2-enoyl-coa Hydratase, Chain A, domain 2"/>
    <property type="match status" value="1"/>
</dbReference>
<keyword evidence="5" id="KW-1185">Reference proteome</keyword>
<dbReference type="SUPFAM" id="SSF52096">
    <property type="entry name" value="ClpP/crotonase"/>
    <property type="match status" value="1"/>
</dbReference>
<accession>A0A090LIN1</accession>
<dbReference type="OMA" id="FQAIMDF"/>
<dbReference type="WBParaSite" id="SRAE_2000265900.1">
    <property type="protein sequence ID" value="SRAE_2000265900.1"/>
    <property type="gene ID" value="WBGene00262870"/>
</dbReference>
<dbReference type="PANTHER" id="PTHR43684:SF1">
    <property type="entry name" value="ENOYL-COA DELTA ISOMERASE 2"/>
    <property type="match status" value="1"/>
</dbReference>
<comment type="subcellular location">
    <subcellularLocation>
        <location evidence="1">Peroxisome</location>
    </subcellularLocation>
</comment>
<dbReference type="OrthoDB" id="409763at2759"/>
<gene>
    <name evidence="4 6 7" type="ORF">SRAE_2000265900</name>
</gene>
<evidence type="ECO:0000256" key="1">
    <source>
        <dbReference type="ARBA" id="ARBA00004275"/>
    </source>
</evidence>
<evidence type="ECO:0000256" key="3">
    <source>
        <dbReference type="ARBA" id="ARBA00023235"/>
    </source>
</evidence>
<dbReference type="Proteomes" id="UP000035682">
    <property type="component" value="Unplaced"/>
</dbReference>
<evidence type="ECO:0000313" key="7">
    <source>
        <dbReference type="WormBase" id="SRAE_2000265900"/>
    </source>
</evidence>
<evidence type="ECO:0000313" key="6">
    <source>
        <dbReference type="WBParaSite" id="SRAE_2000265900.1"/>
    </source>
</evidence>
<name>A0A090LIN1_STRRB</name>
<dbReference type="AlphaFoldDB" id="A0A090LIN1"/>
<dbReference type="InterPro" id="IPR051053">
    <property type="entry name" value="ECH/Chromodomain_protein"/>
</dbReference>
<dbReference type="Gene3D" id="3.90.226.10">
    <property type="entry name" value="2-enoyl-CoA Hydratase, Chain A, domain 1"/>
    <property type="match status" value="1"/>
</dbReference>
<dbReference type="CDD" id="cd06558">
    <property type="entry name" value="crotonase-like"/>
    <property type="match status" value="1"/>
</dbReference>
<dbReference type="InterPro" id="IPR029045">
    <property type="entry name" value="ClpP/crotonase-like_dom_sf"/>
</dbReference>
<dbReference type="STRING" id="34506.A0A090LIN1"/>
<keyword evidence="2" id="KW-0576">Peroxisome</keyword>
<keyword evidence="3 4" id="KW-0413">Isomerase</keyword>